<dbReference type="OMA" id="MSHEYAD"/>
<gene>
    <name evidence="3" type="ORF">H3963_04015</name>
    <name evidence="4" type="ORF">I3V53_02850</name>
</gene>
<feature type="signal peptide" evidence="1">
    <location>
        <begin position="1"/>
        <end position="25"/>
    </location>
</feature>
<dbReference type="GeneID" id="50017921"/>
<evidence type="ECO:0000313" key="3">
    <source>
        <dbReference type="EMBL" id="MBF2229625.1"/>
    </source>
</evidence>
<keyword evidence="1" id="KW-0732">Signal</keyword>
<dbReference type="AlphaFoldDB" id="A0A8I0W6U6"/>
<dbReference type="Gene3D" id="3.10.450.560">
    <property type="match status" value="1"/>
</dbReference>
<feature type="domain" description="DUF4467" evidence="2">
    <location>
        <begin position="24"/>
        <end position="118"/>
    </location>
</feature>
<feature type="chain" id="PRO_5043264687" evidence="1">
    <location>
        <begin position="26"/>
        <end position="120"/>
    </location>
</feature>
<comment type="caution">
    <text evidence="4">The sequence shown here is derived from an EMBL/GenBank/DDBJ whole genome shotgun (WGS) entry which is preliminary data.</text>
</comment>
<dbReference type="EMBL" id="JACGQI010000004">
    <property type="protein sequence ID" value="MBF2229625.1"/>
    <property type="molecule type" value="Genomic_DNA"/>
</dbReference>
<reference evidence="3" key="1">
    <citation type="submission" date="2020-08" db="EMBL/GenBank/DDBJ databases">
        <title>Changes in the skin microbiome associated with squamous cell carcinoma in transplant recipients.</title>
        <authorList>
            <person name="Zaugg J."/>
            <person name="Krueger A."/>
            <person name="Lachner N."/>
        </authorList>
    </citation>
    <scope>NUCLEOTIDE SEQUENCE</scope>
    <source>
        <strain evidence="3">R5988</strain>
    </source>
</reference>
<accession>A0A8I0W6U6</accession>
<dbReference type="Proteomes" id="UP000622362">
    <property type="component" value="Unassembled WGS sequence"/>
</dbReference>
<dbReference type="Proteomes" id="UP000648077">
    <property type="component" value="Unassembled WGS sequence"/>
</dbReference>
<dbReference type="RefSeq" id="WP_001831622.1">
    <property type="nucleotide sequence ID" value="NZ_AP019721.1"/>
</dbReference>
<sequence>MLKKLLVGVSVLTLLLAGCMSHEYADKIDKAVKLQEKKQQKIAKNDSGDEVKHFDKKDANIYVFDKGKYVVLEYKPLSDDAEARYYTYEFKDKKAYYNKDFNAKAYYQSHEPDYKEENMY</sequence>
<name>A0A8I0W6U6_STAEP</name>
<dbReference type="Pfam" id="PF14729">
    <property type="entry name" value="DUF4467"/>
    <property type="match status" value="1"/>
</dbReference>
<evidence type="ECO:0000259" key="2">
    <source>
        <dbReference type="Pfam" id="PF14729"/>
    </source>
</evidence>
<evidence type="ECO:0000313" key="4">
    <source>
        <dbReference type="EMBL" id="MBF9303028.1"/>
    </source>
</evidence>
<reference evidence="4" key="2">
    <citation type="submission" date="2020-11" db="EMBL/GenBank/DDBJ databases">
        <title>Molecular epidemiology and genomic profiles of multidrug-resistant bacteria collected from clinical sources in South Africa.</title>
        <authorList>
            <person name="Asante J."/>
            <person name="Amoako D.G."/>
        </authorList>
    </citation>
    <scope>NUCLEOTIDE SEQUENCE</scope>
    <source>
        <strain evidence="4">C68</strain>
    </source>
</reference>
<dbReference type="InterPro" id="IPR028075">
    <property type="entry name" value="DUF4467"/>
</dbReference>
<organism evidence="4 5">
    <name type="scientific">Staphylococcus epidermidis</name>
    <dbReference type="NCBI Taxonomy" id="1282"/>
    <lineage>
        <taxon>Bacteria</taxon>
        <taxon>Bacillati</taxon>
        <taxon>Bacillota</taxon>
        <taxon>Bacilli</taxon>
        <taxon>Bacillales</taxon>
        <taxon>Staphylococcaceae</taxon>
        <taxon>Staphylococcus</taxon>
    </lineage>
</organism>
<protein>
    <submittedName>
        <fullName evidence="4">DUF4467 domain-containing protein</fullName>
    </submittedName>
</protein>
<dbReference type="PROSITE" id="PS51257">
    <property type="entry name" value="PROKAR_LIPOPROTEIN"/>
    <property type="match status" value="1"/>
</dbReference>
<dbReference type="EMBL" id="JADPYN010000003">
    <property type="protein sequence ID" value="MBF9303028.1"/>
    <property type="molecule type" value="Genomic_DNA"/>
</dbReference>
<proteinExistence type="predicted"/>
<evidence type="ECO:0000256" key="1">
    <source>
        <dbReference type="SAM" id="SignalP"/>
    </source>
</evidence>
<evidence type="ECO:0000313" key="5">
    <source>
        <dbReference type="Proteomes" id="UP000622362"/>
    </source>
</evidence>